<name>A0A8J2PZA8_9HEXA</name>
<comment type="caution">
    <text evidence="2">The sequence shown here is derived from an EMBL/GenBank/DDBJ whole genome shotgun (WGS) entry which is preliminary data.</text>
</comment>
<feature type="region of interest" description="Disordered" evidence="1">
    <location>
        <begin position="1"/>
        <end position="22"/>
    </location>
</feature>
<reference evidence="2" key="1">
    <citation type="submission" date="2021-06" db="EMBL/GenBank/DDBJ databases">
        <authorList>
            <person name="Hodson N. C."/>
            <person name="Mongue J. A."/>
            <person name="Jaron S. K."/>
        </authorList>
    </citation>
    <scope>NUCLEOTIDE SEQUENCE</scope>
</reference>
<evidence type="ECO:0000313" key="3">
    <source>
        <dbReference type="Proteomes" id="UP000708208"/>
    </source>
</evidence>
<dbReference type="EMBL" id="CAJVCH010570074">
    <property type="protein sequence ID" value="CAG7833982.1"/>
    <property type="molecule type" value="Genomic_DNA"/>
</dbReference>
<sequence length="22" mass="2609">PTRIETSHDFDERFSITNEGQE</sequence>
<dbReference type="Proteomes" id="UP000708208">
    <property type="component" value="Unassembled WGS sequence"/>
</dbReference>
<proteinExistence type="predicted"/>
<keyword evidence="3" id="KW-1185">Reference proteome</keyword>
<protein>
    <submittedName>
        <fullName evidence="2">Uncharacterized protein</fullName>
    </submittedName>
</protein>
<evidence type="ECO:0000313" key="2">
    <source>
        <dbReference type="EMBL" id="CAG7833982.1"/>
    </source>
</evidence>
<feature type="non-terminal residue" evidence="2">
    <location>
        <position position="22"/>
    </location>
</feature>
<gene>
    <name evidence="2" type="ORF">AFUS01_LOCUS43534</name>
</gene>
<accession>A0A8J2PZA8</accession>
<evidence type="ECO:0000256" key="1">
    <source>
        <dbReference type="SAM" id="MobiDB-lite"/>
    </source>
</evidence>
<feature type="compositionally biased region" description="Basic and acidic residues" evidence="1">
    <location>
        <begin position="1"/>
        <end position="14"/>
    </location>
</feature>
<dbReference type="AlphaFoldDB" id="A0A8J2PZA8"/>
<organism evidence="2 3">
    <name type="scientific">Allacma fusca</name>
    <dbReference type="NCBI Taxonomy" id="39272"/>
    <lineage>
        <taxon>Eukaryota</taxon>
        <taxon>Metazoa</taxon>
        <taxon>Ecdysozoa</taxon>
        <taxon>Arthropoda</taxon>
        <taxon>Hexapoda</taxon>
        <taxon>Collembola</taxon>
        <taxon>Symphypleona</taxon>
        <taxon>Sminthuridae</taxon>
        <taxon>Allacma</taxon>
    </lineage>
</organism>